<dbReference type="OrthoDB" id="516169at2"/>
<sequence length="71" mass="8411">MKFQIEHRSYSLKYQCCYFCQRDFERKEAAIILCNERGETCGEACPNCIDKGYTWMQNQCHTTKLVGNRFA</sequence>
<evidence type="ECO:0000313" key="2">
    <source>
        <dbReference type="Proteomes" id="UP000031532"/>
    </source>
</evidence>
<comment type="caution">
    <text evidence="1">The sequence shown here is derived from an EMBL/GenBank/DDBJ whole genome shotgun (WGS) entry which is preliminary data.</text>
</comment>
<accession>A0A9X5E6J7</accession>
<proteinExistence type="predicted"/>
<dbReference type="EMBL" id="JTJC03000002">
    <property type="protein sequence ID" value="NHC34962.1"/>
    <property type="molecule type" value="Genomic_DNA"/>
</dbReference>
<dbReference type="Proteomes" id="UP000031532">
    <property type="component" value="Unassembled WGS sequence"/>
</dbReference>
<protein>
    <submittedName>
        <fullName evidence="1">Uncharacterized protein</fullName>
    </submittedName>
</protein>
<name>A0A9X5E6J7_9CYAN</name>
<dbReference type="RefSeq" id="WP_132866873.1">
    <property type="nucleotide sequence ID" value="NZ_JTJC03000002.1"/>
</dbReference>
<organism evidence="1 2">
    <name type="scientific">Scytonema millei VB511283</name>
    <dbReference type="NCBI Taxonomy" id="1245923"/>
    <lineage>
        <taxon>Bacteria</taxon>
        <taxon>Bacillati</taxon>
        <taxon>Cyanobacteriota</taxon>
        <taxon>Cyanophyceae</taxon>
        <taxon>Nostocales</taxon>
        <taxon>Scytonemataceae</taxon>
        <taxon>Scytonema</taxon>
    </lineage>
</organism>
<reference evidence="1 2" key="1">
    <citation type="journal article" date="2015" name="Genome Announc.">
        <title>Draft Genome Sequence of the Terrestrial Cyanobacterium Scytonema millei VB511283, Isolated from Eastern India.</title>
        <authorList>
            <person name="Sen D."/>
            <person name="Chandrababunaidu M.M."/>
            <person name="Singh D."/>
            <person name="Sanghi N."/>
            <person name="Ghorai A."/>
            <person name="Mishra G.P."/>
            <person name="Madduluri M."/>
            <person name="Adhikary S.P."/>
            <person name="Tripathy S."/>
        </authorList>
    </citation>
    <scope>NUCLEOTIDE SEQUENCE [LARGE SCALE GENOMIC DNA]</scope>
    <source>
        <strain evidence="1 2">VB511283</strain>
    </source>
</reference>
<keyword evidence="2" id="KW-1185">Reference proteome</keyword>
<gene>
    <name evidence="1" type="ORF">QH73_0009860</name>
</gene>
<evidence type="ECO:0000313" key="1">
    <source>
        <dbReference type="EMBL" id="NHC34962.1"/>
    </source>
</evidence>
<dbReference type="AlphaFoldDB" id="A0A9X5E6J7"/>